<dbReference type="GO" id="GO:0000724">
    <property type="term" value="P:double-strand break repair via homologous recombination"/>
    <property type="evidence" value="ECO:0007669"/>
    <property type="project" value="TreeGrafter"/>
</dbReference>
<keyword evidence="7" id="KW-0067">ATP-binding</keyword>
<dbReference type="PANTHER" id="PTHR19306">
    <property type="entry name" value="STRUCTURAL MAINTENANCE OF CHROMOSOMES 5,6 SMC5, SMC6"/>
    <property type="match status" value="1"/>
</dbReference>
<dbReference type="InterPro" id="IPR038729">
    <property type="entry name" value="Rad50/SbcC_AAA"/>
</dbReference>
<reference evidence="15 16" key="1">
    <citation type="journal article" date="2019" name="Nat. Ecol. Evol.">
        <title>Megaphylogeny resolves global patterns of mushroom evolution.</title>
        <authorList>
            <person name="Varga T."/>
            <person name="Krizsan K."/>
            <person name="Foldi C."/>
            <person name="Dima B."/>
            <person name="Sanchez-Garcia M."/>
            <person name="Sanchez-Ramirez S."/>
            <person name="Szollosi G.J."/>
            <person name="Szarkandi J.G."/>
            <person name="Papp V."/>
            <person name="Albert L."/>
            <person name="Andreopoulos W."/>
            <person name="Angelini C."/>
            <person name="Antonin V."/>
            <person name="Barry K.W."/>
            <person name="Bougher N.L."/>
            <person name="Buchanan P."/>
            <person name="Buyck B."/>
            <person name="Bense V."/>
            <person name="Catcheside P."/>
            <person name="Chovatia M."/>
            <person name="Cooper J."/>
            <person name="Damon W."/>
            <person name="Desjardin D."/>
            <person name="Finy P."/>
            <person name="Geml J."/>
            <person name="Haridas S."/>
            <person name="Hughes K."/>
            <person name="Justo A."/>
            <person name="Karasinski D."/>
            <person name="Kautmanova I."/>
            <person name="Kiss B."/>
            <person name="Kocsube S."/>
            <person name="Kotiranta H."/>
            <person name="LaButti K.M."/>
            <person name="Lechner B.E."/>
            <person name="Liimatainen K."/>
            <person name="Lipzen A."/>
            <person name="Lukacs Z."/>
            <person name="Mihaltcheva S."/>
            <person name="Morgado L.N."/>
            <person name="Niskanen T."/>
            <person name="Noordeloos M.E."/>
            <person name="Ohm R.A."/>
            <person name="Ortiz-Santana B."/>
            <person name="Ovrebo C."/>
            <person name="Racz N."/>
            <person name="Riley R."/>
            <person name="Savchenko A."/>
            <person name="Shiryaev A."/>
            <person name="Soop K."/>
            <person name="Spirin V."/>
            <person name="Szebenyi C."/>
            <person name="Tomsovsky M."/>
            <person name="Tulloss R.E."/>
            <person name="Uehling J."/>
            <person name="Grigoriev I.V."/>
            <person name="Vagvolgyi C."/>
            <person name="Papp T."/>
            <person name="Martin F.M."/>
            <person name="Miettinen O."/>
            <person name="Hibbett D.S."/>
            <person name="Nagy L.G."/>
        </authorList>
    </citation>
    <scope>NUCLEOTIDE SEQUENCE [LARGE SCALE GENOMIC DNA]</scope>
    <source>
        <strain evidence="15 16">CBS 309.79</strain>
    </source>
</reference>
<evidence type="ECO:0000256" key="12">
    <source>
        <dbReference type="SAM" id="Coils"/>
    </source>
</evidence>
<dbReference type="AlphaFoldDB" id="A0A5C3Q550"/>
<organism evidence="15 16">
    <name type="scientific">Pterulicium gracile</name>
    <dbReference type="NCBI Taxonomy" id="1884261"/>
    <lineage>
        <taxon>Eukaryota</taxon>
        <taxon>Fungi</taxon>
        <taxon>Dikarya</taxon>
        <taxon>Basidiomycota</taxon>
        <taxon>Agaricomycotina</taxon>
        <taxon>Agaricomycetes</taxon>
        <taxon>Agaricomycetidae</taxon>
        <taxon>Agaricales</taxon>
        <taxon>Pleurotineae</taxon>
        <taxon>Pterulaceae</taxon>
        <taxon>Pterulicium</taxon>
    </lineage>
</organism>
<feature type="region of interest" description="Disordered" evidence="13">
    <location>
        <begin position="532"/>
        <end position="557"/>
    </location>
</feature>
<evidence type="ECO:0000259" key="14">
    <source>
        <dbReference type="Pfam" id="PF13476"/>
    </source>
</evidence>
<feature type="domain" description="Rad50/SbcC-type AAA" evidence="14">
    <location>
        <begin position="15"/>
        <end position="243"/>
    </location>
</feature>
<dbReference type="Gene3D" id="3.40.50.300">
    <property type="entry name" value="P-loop containing nucleotide triphosphate hydrolases"/>
    <property type="match status" value="1"/>
</dbReference>
<gene>
    <name evidence="15" type="ORF">BDV98DRAFT_598499</name>
</gene>
<evidence type="ECO:0000256" key="9">
    <source>
        <dbReference type="ARBA" id="ARBA00023172"/>
    </source>
</evidence>
<keyword evidence="16" id="KW-1185">Reference proteome</keyword>
<dbReference type="PANTHER" id="PTHR19306:SF6">
    <property type="entry name" value="STRUCTURAL MAINTENANCE OF CHROMOSOMES PROTEIN 6"/>
    <property type="match status" value="1"/>
</dbReference>
<accession>A0A5C3Q550</accession>
<feature type="compositionally biased region" description="Polar residues" evidence="13">
    <location>
        <begin position="532"/>
        <end position="541"/>
    </location>
</feature>
<feature type="coiled-coil region" evidence="12">
    <location>
        <begin position="166"/>
        <end position="241"/>
    </location>
</feature>
<dbReference type="STRING" id="1884261.A0A5C3Q550"/>
<evidence type="ECO:0000313" key="15">
    <source>
        <dbReference type="EMBL" id="TFK95500.1"/>
    </source>
</evidence>
<keyword evidence="9" id="KW-0233">DNA recombination</keyword>
<dbReference type="GO" id="GO:0016887">
    <property type="term" value="F:ATP hydrolysis activity"/>
    <property type="evidence" value="ECO:0007669"/>
    <property type="project" value="InterPro"/>
</dbReference>
<keyword evidence="6" id="KW-0227">DNA damage</keyword>
<keyword evidence="11" id="KW-0539">Nucleus</keyword>
<dbReference type="GO" id="GO:0003697">
    <property type="term" value="F:single-stranded DNA binding"/>
    <property type="evidence" value="ECO:0007669"/>
    <property type="project" value="TreeGrafter"/>
</dbReference>
<keyword evidence="10" id="KW-0234">DNA repair</keyword>
<evidence type="ECO:0000256" key="10">
    <source>
        <dbReference type="ARBA" id="ARBA00023204"/>
    </source>
</evidence>
<evidence type="ECO:0000256" key="1">
    <source>
        <dbReference type="ARBA" id="ARBA00004123"/>
    </source>
</evidence>
<sequence length="887" mass="100516">MHKAVAEHGIIEIARMRNFMCHDKLVFELGPQINFIIGHNGSGKGAVLTAITIALGGKSASTGRGRGLREFVKEGSQCIPSSQFLSASKDDYQATDECIDQSQKVISQKRQFLPELKEKYVKAQEEYAEAKRISEQREKVTTLRQELAWAYVGVKKDEFGDSVQAAAKQEGHIEKLRAKLAEEEAKIVTATLEVERLEGECESLGTEDTLKDGRQRVFAAKNEKNAENATLNIEAKDINTEKRATDTTIKTYETRITDENRRTMEDNSSQRQPLIQRRDATKAAYASAKNSASLLAHQLVDSQQHVRDVDAQGKPLQSELNAVQKRVGDLEGEVRRCQEPQYGRDPFAAYGFRIADVRRDLDKMQWHGTVPLGPLALHVELRPEWQSYADAIRSQLGNRLLSFAITDGRDRVRLKQVLNKSGKSSMMLTRVGSEKAAIVIYEPDLFDYASGEPSEQELTVLRALEASFSNEYVKRILINQKNIERVLLGPNRRGLVVFAEGGGSSTGLNKLDSKHCARNLFEKPAERANQLGEHQQNLQQESRARDDAQRRLSEDQQTLGAAQKAVEALRVLTQIVSWRQERQFRDQSWRASTECKQLNEQIMNDMPVDLAVLEEKKQEAESARQSCITQFEALQHKLNALKEEINQITGEKATVDRQLADFQQLRTVAMNQVELALTNRTRAEQGKNHYTAKLTEGSNQLYELQAVCDTTEAELTTAAAQKFSPEEPRNLRSVREIKRSIKITEPAGKNNVDLSMSLKLRCVNEGASCRNWTKTLDALDALNELLRHSLHIRLEKWLEFRRNIALRCKIIFGLNFSNRGYYGKVLFDHNNDSLQIKVQTEDMIDCAKSTDNRQYILITPQDMAGIKIEEQVRVHRMDDPIRRTLAR</sequence>
<evidence type="ECO:0000256" key="13">
    <source>
        <dbReference type="SAM" id="MobiDB-lite"/>
    </source>
</evidence>
<feature type="compositionally biased region" description="Basic and acidic residues" evidence="13">
    <location>
        <begin position="542"/>
        <end position="554"/>
    </location>
</feature>
<name>A0A5C3Q550_9AGAR</name>
<protein>
    <recommendedName>
        <fullName evidence="14">Rad50/SbcC-type AAA domain-containing protein</fullName>
    </recommendedName>
</protein>
<evidence type="ECO:0000256" key="5">
    <source>
        <dbReference type="ARBA" id="ARBA00022741"/>
    </source>
</evidence>
<evidence type="ECO:0000256" key="4">
    <source>
        <dbReference type="ARBA" id="ARBA00022454"/>
    </source>
</evidence>
<dbReference type="EMBL" id="ML178882">
    <property type="protein sequence ID" value="TFK95500.1"/>
    <property type="molecule type" value="Genomic_DNA"/>
</dbReference>
<evidence type="ECO:0000256" key="6">
    <source>
        <dbReference type="ARBA" id="ARBA00022763"/>
    </source>
</evidence>
<dbReference type="GO" id="GO:0035861">
    <property type="term" value="C:site of double-strand break"/>
    <property type="evidence" value="ECO:0007669"/>
    <property type="project" value="TreeGrafter"/>
</dbReference>
<dbReference type="InterPro" id="IPR027417">
    <property type="entry name" value="P-loop_NTPase"/>
</dbReference>
<dbReference type="SUPFAM" id="SSF52540">
    <property type="entry name" value="P-loop containing nucleoside triphosphate hydrolases"/>
    <property type="match status" value="2"/>
</dbReference>
<proteinExistence type="inferred from homology"/>
<dbReference type="GO" id="GO:0005634">
    <property type="term" value="C:nucleus"/>
    <property type="evidence" value="ECO:0007669"/>
    <property type="project" value="UniProtKB-SubCell"/>
</dbReference>
<dbReference type="GO" id="GO:0003684">
    <property type="term" value="F:damaged DNA binding"/>
    <property type="evidence" value="ECO:0007669"/>
    <property type="project" value="TreeGrafter"/>
</dbReference>
<evidence type="ECO:0000256" key="2">
    <source>
        <dbReference type="ARBA" id="ARBA00004286"/>
    </source>
</evidence>
<dbReference type="Pfam" id="PF13476">
    <property type="entry name" value="AAA_23"/>
    <property type="match status" value="1"/>
</dbReference>
<evidence type="ECO:0000256" key="11">
    <source>
        <dbReference type="ARBA" id="ARBA00023242"/>
    </source>
</evidence>
<dbReference type="Proteomes" id="UP000305067">
    <property type="component" value="Unassembled WGS sequence"/>
</dbReference>
<evidence type="ECO:0000256" key="7">
    <source>
        <dbReference type="ARBA" id="ARBA00022840"/>
    </source>
</evidence>
<dbReference type="OrthoDB" id="10072614at2759"/>
<evidence type="ECO:0000313" key="16">
    <source>
        <dbReference type="Proteomes" id="UP000305067"/>
    </source>
</evidence>
<comment type="similarity">
    <text evidence="3">Belongs to the SMC family. SMC6 subfamily.</text>
</comment>
<feature type="coiled-coil region" evidence="12">
    <location>
        <begin position="610"/>
        <end position="658"/>
    </location>
</feature>
<dbReference type="GO" id="GO:0030915">
    <property type="term" value="C:Smc5-Smc6 complex"/>
    <property type="evidence" value="ECO:0007669"/>
    <property type="project" value="TreeGrafter"/>
</dbReference>
<keyword evidence="4" id="KW-0158">Chromosome</keyword>
<comment type="subcellular location">
    <subcellularLocation>
        <location evidence="2">Chromosome</location>
    </subcellularLocation>
    <subcellularLocation>
        <location evidence="1">Nucleus</location>
    </subcellularLocation>
</comment>
<evidence type="ECO:0000256" key="3">
    <source>
        <dbReference type="ARBA" id="ARBA00006793"/>
    </source>
</evidence>
<keyword evidence="5" id="KW-0547">Nucleotide-binding</keyword>
<keyword evidence="8 12" id="KW-0175">Coiled coil</keyword>
<evidence type="ECO:0000256" key="8">
    <source>
        <dbReference type="ARBA" id="ARBA00023054"/>
    </source>
</evidence>
<dbReference type="GO" id="GO:0005524">
    <property type="term" value="F:ATP binding"/>
    <property type="evidence" value="ECO:0007669"/>
    <property type="project" value="UniProtKB-KW"/>
</dbReference>